<dbReference type="RefSeq" id="WP_166512777.1">
    <property type="nucleotide sequence ID" value="NZ_VNHM01000025.1"/>
</dbReference>
<keyword evidence="4" id="KW-1185">Reference proteome</keyword>
<dbReference type="AlphaFoldDB" id="A0A5S4ZPT8"/>
<evidence type="ECO:0000256" key="2">
    <source>
        <dbReference type="SAM" id="SignalP"/>
    </source>
</evidence>
<evidence type="ECO:0000256" key="1">
    <source>
        <dbReference type="SAM" id="MobiDB-lite"/>
    </source>
</evidence>
<evidence type="ECO:0008006" key="5">
    <source>
        <dbReference type="Google" id="ProtNLM"/>
    </source>
</evidence>
<evidence type="ECO:0000313" key="3">
    <source>
        <dbReference type="EMBL" id="TYO92724.1"/>
    </source>
</evidence>
<feature type="region of interest" description="Disordered" evidence="1">
    <location>
        <begin position="143"/>
        <end position="233"/>
    </location>
</feature>
<accession>A0A5S4ZPT8</accession>
<protein>
    <recommendedName>
        <fullName evidence="5">Lipoprotein</fullName>
    </recommendedName>
</protein>
<sequence length="233" mass="25767">MKKLTVFVLALSTLVVFGCAQAQQKPAPPEQRLIPKESNIGFSQVDIDELPESIKKVASATEDRPMVTWAYANNNSYILLNTGQDGENLKVNKVTQRVPIQDFLWLDVELKYTDDDTAKDKDGNRKLVAIKLEKTDKTINGVGFELKEETGDDKEEPVEEKQQAAPAPAATPSPAPTTREPANQARPAREIRPTAPAGETTPEEEFNREQTRENGDKQAEDEEQPTPATPNGQ</sequence>
<proteinExistence type="predicted"/>
<comment type="caution">
    <text evidence="3">The sequence shown here is derived from an EMBL/GenBank/DDBJ whole genome shotgun (WGS) entry which is preliminary data.</text>
</comment>
<feature type="compositionally biased region" description="Basic and acidic residues" evidence="1">
    <location>
        <begin position="205"/>
        <end position="218"/>
    </location>
</feature>
<dbReference type="Proteomes" id="UP000323166">
    <property type="component" value="Unassembled WGS sequence"/>
</dbReference>
<keyword evidence="2" id="KW-0732">Signal</keyword>
<evidence type="ECO:0000313" key="4">
    <source>
        <dbReference type="Proteomes" id="UP000323166"/>
    </source>
</evidence>
<organism evidence="3 4">
    <name type="scientific">Desulfallas thermosapovorans DSM 6562</name>
    <dbReference type="NCBI Taxonomy" id="1121431"/>
    <lineage>
        <taxon>Bacteria</taxon>
        <taxon>Bacillati</taxon>
        <taxon>Bacillota</taxon>
        <taxon>Clostridia</taxon>
        <taxon>Eubacteriales</taxon>
        <taxon>Desulfallaceae</taxon>
        <taxon>Desulfallas</taxon>
    </lineage>
</organism>
<reference evidence="3 4" key="1">
    <citation type="submission" date="2019-07" db="EMBL/GenBank/DDBJ databases">
        <title>Genomic Encyclopedia of Type Strains, Phase I: the one thousand microbial genomes (KMG-I) project.</title>
        <authorList>
            <person name="Kyrpides N."/>
        </authorList>
    </citation>
    <scope>NUCLEOTIDE SEQUENCE [LARGE SCALE GENOMIC DNA]</scope>
    <source>
        <strain evidence="3 4">DSM 6562</strain>
    </source>
</reference>
<dbReference type="PROSITE" id="PS51257">
    <property type="entry name" value="PROKAR_LIPOPROTEIN"/>
    <property type="match status" value="1"/>
</dbReference>
<dbReference type="EMBL" id="VNHM01000025">
    <property type="protein sequence ID" value="TYO92724.1"/>
    <property type="molecule type" value="Genomic_DNA"/>
</dbReference>
<gene>
    <name evidence="3" type="ORF">LX24_02854</name>
</gene>
<feature type="signal peptide" evidence="2">
    <location>
        <begin position="1"/>
        <end position="22"/>
    </location>
</feature>
<name>A0A5S4ZPT8_9FIRM</name>
<feature type="chain" id="PRO_5024354333" description="Lipoprotein" evidence="2">
    <location>
        <begin position="23"/>
        <end position="233"/>
    </location>
</feature>